<dbReference type="EMBL" id="JABSTQ010010474">
    <property type="protein sequence ID" value="KAG0420794.1"/>
    <property type="molecule type" value="Genomic_DNA"/>
</dbReference>
<proteinExistence type="predicted"/>
<evidence type="ECO:0000313" key="1">
    <source>
        <dbReference type="EMBL" id="KAG0420794.1"/>
    </source>
</evidence>
<sequence length="960" mass="107568">MDTAKAALTDRAKRKRTTKLINDVAAMADPTTVGLDITAANYDQALEILRERFGRKDSIIDDHLSRLLSIQPVQESQGVHKLRSLVDEVQTGVRSLTALGSQYDGGKVRIEALEVPCICADIMTAPSEPAVAQMRKRDGISLLIGADYPWASIMGSVKHLSPTLMAVDTTFGWTLQGQAGTTRSMAICQSPTSVMRVIGTEENDNEISTQLRSFWELEHLGIKKLQPTTSHQDAKLQHQKGNRERKGKPRDPPEYVTRKATTPPRPRQHDQLGPAEPEPRGPAWTTLAPERALDRRHSPPEWRTATVVPPPKPSKPATWQLVCVAMYEGCEVAVLGHHFGHWVQGHCKKTITMDVFPPKQPSHILVTSAASCGSTAPRDRKGPLTENSWSDEQSSTTHLPLWQKLGWSGVELYMEGAVEDEQLCRRVANASKEVQTAETVFHVMQWTLCLREILCVSVGACSLRVHLLTAEAPECLRINLRYVACWTDACPFFYGSPLKLAGLGLVLPARLMLPVSPAVPRDGVPPPRRSTPQLTGHGRPLVLASVGQLSRRRASATPENSRLQGTQPAWALFSAIECRRASRKHPSGRRPSRAGCGEEGQDDPGIAHVLASINEKLECLPFLSAKVESMELSVQVMSEQYDEVLKKMREQENEIKVLKKRVNELENDRGGDETAQLKRELNRLEQYGRANNLEVHGLVETLNEDLLDKLNTIADRIDVPRLTTESVEAVHRVQTKSKKTPMVIVRFVNRSERNRWLQNKLKLRRGAAADNIYLQENLTASNRKLFYDVRTKARNLDYRFVWHREGYSYVRKREGDPVIRLEQSNQMPSSSQLVPLQCAPLGSHPTLLSPPRPALVERQLQTPQPVPLRPRKRTQKGTSPQGRAQEDAALTTVIEESVRQMGRVCTRPHLDISTPNSAFMDFMVSEIESLPLSYQSQFKLNMHKMAYELKMEDLSDKENE</sequence>
<accession>A0AC60PIV2</accession>
<dbReference type="Proteomes" id="UP000805193">
    <property type="component" value="Unassembled WGS sequence"/>
</dbReference>
<protein>
    <submittedName>
        <fullName evidence="1">Uncharacterized protein</fullName>
    </submittedName>
</protein>
<name>A0AC60PIV2_IXOPE</name>
<reference evidence="1 2" key="1">
    <citation type="journal article" date="2020" name="Cell">
        <title>Large-Scale Comparative Analyses of Tick Genomes Elucidate Their Genetic Diversity and Vector Capacities.</title>
        <authorList>
            <consortium name="Tick Genome and Microbiome Consortium (TIGMIC)"/>
            <person name="Jia N."/>
            <person name="Wang J."/>
            <person name="Shi W."/>
            <person name="Du L."/>
            <person name="Sun Y."/>
            <person name="Zhan W."/>
            <person name="Jiang J.F."/>
            <person name="Wang Q."/>
            <person name="Zhang B."/>
            <person name="Ji P."/>
            <person name="Bell-Sakyi L."/>
            <person name="Cui X.M."/>
            <person name="Yuan T.T."/>
            <person name="Jiang B.G."/>
            <person name="Yang W.F."/>
            <person name="Lam T.T."/>
            <person name="Chang Q.C."/>
            <person name="Ding S.J."/>
            <person name="Wang X.J."/>
            <person name="Zhu J.G."/>
            <person name="Ruan X.D."/>
            <person name="Zhao L."/>
            <person name="Wei J.T."/>
            <person name="Ye R.Z."/>
            <person name="Que T.C."/>
            <person name="Du C.H."/>
            <person name="Zhou Y.H."/>
            <person name="Cheng J.X."/>
            <person name="Dai P.F."/>
            <person name="Guo W.B."/>
            <person name="Han X.H."/>
            <person name="Huang E.J."/>
            <person name="Li L.F."/>
            <person name="Wei W."/>
            <person name="Gao Y.C."/>
            <person name="Liu J.Z."/>
            <person name="Shao H.Z."/>
            <person name="Wang X."/>
            <person name="Wang C.C."/>
            <person name="Yang T.C."/>
            <person name="Huo Q.B."/>
            <person name="Li W."/>
            <person name="Chen H.Y."/>
            <person name="Chen S.E."/>
            <person name="Zhou L.G."/>
            <person name="Ni X.B."/>
            <person name="Tian J.H."/>
            <person name="Sheng Y."/>
            <person name="Liu T."/>
            <person name="Pan Y.S."/>
            <person name="Xia L.Y."/>
            <person name="Li J."/>
            <person name="Zhao F."/>
            <person name="Cao W.C."/>
        </authorList>
    </citation>
    <scope>NUCLEOTIDE SEQUENCE [LARGE SCALE GENOMIC DNA]</scope>
    <source>
        <strain evidence="1">Iper-2018</strain>
    </source>
</reference>
<organism evidence="1 2">
    <name type="scientific">Ixodes persulcatus</name>
    <name type="common">Taiga tick</name>
    <dbReference type="NCBI Taxonomy" id="34615"/>
    <lineage>
        <taxon>Eukaryota</taxon>
        <taxon>Metazoa</taxon>
        <taxon>Ecdysozoa</taxon>
        <taxon>Arthropoda</taxon>
        <taxon>Chelicerata</taxon>
        <taxon>Arachnida</taxon>
        <taxon>Acari</taxon>
        <taxon>Parasitiformes</taxon>
        <taxon>Ixodida</taxon>
        <taxon>Ixodoidea</taxon>
        <taxon>Ixodidae</taxon>
        <taxon>Ixodinae</taxon>
        <taxon>Ixodes</taxon>
    </lineage>
</organism>
<evidence type="ECO:0000313" key="2">
    <source>
        <dbReference type="Proteomes" id="UP000805193"/>
    </source>
</evidence>
<comment type="caution">
    <text evidence="1">The sequence shown here is derived from an EMBL/GenBank/DDBJ whole genome shotgun (WGS) entry which is preliminary data.</text>
</comment>
<gene>
    <name evidence="1" type="ORF">HPB47_003282</name>
</gene>
<keyword evidence="2" id="KW-1185">Reference proteome</keyword>